<feature type="compositionally biased region" description="Basic and acidic residues" evidence="1">
    <location>
        <begin position="225"/>
        <end position="237"/>
    </location>
</feature>
<proteinExistence type="predicted"/>
<feature type="region of interest" description="Disordered" evidence="1">
    <location>
        <begin position="198"/>
        <end position="237"/>
    </location>
</feature>
<accession>A0ABQ4XQI5</accession>
<dbReference type="Proteomes" id="UP001151760">
    <property type="component" value="Unassembled WGS sequence"/>
</dbReference>
<keyword evidence="3" id="KW-1185">Reference proteome</keyword>
<gene>
    <name evidence="2" type="ORF">Tco_0682208</name>
</gene>
<sequence>MDLLGAMRVKSINGKRYVLVIVDDYSRYTWVHFLRSKDEAPEEIKTFLKKITVLLQAPVIIQLLLHATLKTAPSFTVDLTKHHTSSLTVENQISPIYMYSELFVPKNDHDDIGKLGAKAMAFEQHNLKLGLQSMTSGKISLGLDLIYAPSTITSQKLPERELDLLFEAIYDDYIGGQPSSATRTALVAQAPQVLQTPTASTTIANTSPTLKNSSSQAADIPNTSHDVDDLKPEQQHV</sequence>
<feature type="compositionally biased region" description="Polar residues" evidence="1">
    <location>
        <begin position="198"/>
        <end position="224"/>
    </location>
</feature>
<protein>
    <submittedName>
        <fullName evidence="2">Retrovirus-related pol polyprotein from transposon TNT 1-94</fullName>
    </submittedName>
</protein>
<reference evidence="2" key="2">
    <citation type="submission" date="2022-01" db="EMBL/GenBank/DDBJ databases">
        <authorList>
            <person name="Yamashiro T."/>
            <person name="Shiraishi A."/>
            <person name="Satake H."/>
            <person name="Nakayama K."/>
        </authorList>
    </citation>
    <scope>NUCLEOTIDE SEQUENCE</scope>
</reference>
<dbReference type="PANTHER" id="PTHR42648:SF21">
    <property type="entry name" value="CYSTEINE-RICH RLK (RECEPTOR-LIKE PROTEIN KINASE) 8"/>
    <property type="match status" value="1"/>
</dbReference>
<dbReference type="InterPro" id="IPR012337">
    <property type="entry name" value="RNaseH-like_sf"/>
</dbReference>
<dbReference type="InterPro" id="IPR036397">
    <property type="entry name" value="RNaseH_sf"/>
</dbReference>
<evidence type="ECO:0000256" key="1">
    <source>
        <dbReference type="SAM" id="MobiDB-lite"/>
    </source>
</evidence>
<dbReference type="SUPFAM" id="SSF53098">
    <property type="entry name" value="Ribonuclease H-like"/>
    <property type="match status" value="1"/>
</dbReference>
<organism evidence="2 3">
    <name type="scientific">Tanacetum coccineum</name>
    <dbReference type="NCBI Taxonomy" id="301880"/>
    <lineage>
        <taxon>Eukaryota</taxon>
        <taxon>Viridiplantae</taxon>
        <taxon>Streptophyta</taxon>
        <taxon>Embryophyta</taxon>
        <taxon>Tracheophyta</taxon>
        <taxon>Spermatophyta</taxon>
        <taxon>Magnoliopsida</taxon>
        <taxon>eudicotyledons</taxon>
        <taxon>Gunneridae</taxon>
        <taxon>Pentapetalae</taxon>
        <taxon>asterids</taxon>
        <taxon>campanulids</taxon>
        <taxon>Asterales</taxon>
        <taxon>Asteraceae</taxon>
        <taxon>Asteroideae</taxon>
        <taxon>Anthemideae</taxon>
        <taxon>Anthemidinae</taxon>
        <taxon>Tanacetum</taxon>
    </lineage>
</organism>
<evidence type="ECO:0000313" key="2">
    <source>
        <dbReference type="EMBL" id="GJS67644.1"/>
    </source>
</evidence>
<dbReference type="Gene3D" id="3.30.420.10">
    <property type="entry name" value="Ribonuclease H-like superfamily/Ribonuclease H"/>
    <property type="match status" value="1"/>
</dbReference>
<evidence type="ECO:0000313" key="3">
    <source>
        <dbReference type="Proteomes" id="UP001151760"/>
    </source>
</evidence>
<dbReference type="EMBL" id="BQNB010009733">
    <property type="protein sequence ID" value="GJS67644.1"/>
    <property type="molecule type" value="Genomic_DNA"/>
</dbReference>
<name>A0ABQ4XQI5_9ASTR</name>
<comment type="caution">
    <text evidence="2">The sequence shown here is derived from an EMBL/GenBank/DDBJ whole genome shotgun (WGS) entry which is preliminary data.</text>
</comment>
<dbReference type="InterPro" id="IPR039537">
    <property type="entry name" value="Retrotran_Ty1/copia-like"/>
</dbReference>
<dbReference type="PANTHER" id="PTHR42648">
    <property type="entry name" value="TRANSPOSASE, PUTATIVE-RELATED"/>
    <property type="match status" value="1"/>
</dbReference>
<reference evidence="2" key="1">
    <citation type="journal article" date="2022" name="Int. J. Mol. Sci.">
        <title>Draft Genome of Tanacetum Coccineum: Genomic Comparison of Closely Related Tanacetum-Family Plants.</title>
        <authorList>
            <person name="Yamashiro T."/>
            <person name="Shiraishi A."/>
            <person name="Nakayama K."/>
            <person name="Satake H."/>
        </authorList>
    </citation>
    <scope>NUCLEOTIDE SEQUENCE</scope>
</reference>